<comment type="caution">
    <text evidence="3">The sequence shown here is derived from an EMBL/GenBank/DDBJ whole genome shotgun (WGS) entry which is preliminary data.</text>
</comment>
<dbReference type="InterPro" id="IPR006015">
    <property type="entry name" value="Universal_stress_UspA"/>
</dbReference>
<gene>
    <name evidence="3" type="ORF">IAC10_03585</name>
</gene>
<dbReference type="AlphaFoldDB" id="A0A9D1EYD7"/>
<evidence type="ECO:0000313" key="3">
    <source>
        <dbReference type="EMBL" id="HIS35697.1"/>
    </source>
</evidence>
<dbReference type="PRINTS" id="PR01438">
    <property type="entry name" value="UNVRSLSTRESS"/>
</dbReference>
<reference evidence="3" key="2">
    <citation type="journal article" date="2021" name="PeerJ">
        <title>Extensive microbial diversity within the chicken gut microbiome revealed by metagenomics and culture.</title>
        <authorList>
            <person name="Gilroy R."/>
            <person name="Ravi A."/>
            <person name="Getino M."/>
            <person name="Pursley I."/>
            <person name="Horton D.L."/>
            <person name="Alikhan N.F."/>
            <person name="Baker D."/>
            <person name="Gharbi K."/>
            <person name="Hall N."/>
            <person name="Watson M."/>
            <person name="Adriaenssens E.M."/>
            <person name="Foster-Nyarko E."/>
            <person name="Jarju S."/>
            <person name="Secka A."/>
            <person name="Antonio M."/>
            <person name="Oren A."/>
            <person name="Chaudhuri R.R."/>
            <person name="La Ragione R."/>
            <person name="Hildebrand F."/>
            <person name="Pallen M.J."/>
        </authorList>
    </citation>
    <scope>NUCLEOTIDE SEQUENCE</scope>
    <source>
        <strain evidence="3">6276</strain>
    </source>
</reference>
<evidence type="ECO:0000313" key="4">
    <source>
        <dbReference type="Proteomes" id="UP000823928"/>
    </source>
</evidence>
<evidence type="ECO:0000259" key="2">
    <source>
        <dbReference type="Pfam" id="PF00582"/>
    </source>
</evidence>
<dbReference type="Pfam" id="PF00582">
    <property type="entry name" value="Usp"/>
    <property type="match status" value="2"/>
</dbReference>
<reference evidence="3" key="1">
    <citation type="submission" date="2020-10" db="EMBL/GenBank/DDBJ databases">
        <authorList>
            <person name="Gilroy R."/>
        </authorList>
    </citation>
    <scope>NUCLEOTIDE SEQUENCE</scope>
    <source>
        <strain evidence="3">6276</strain>
    </source>
</reference>
<comment type="similarity">
    <text evidence="1">Belongs to the universal stress protein A family.</text>
</comment>
<accession>A0A9D1EYD7</accession>
<evidence type="ECO:0000256" key="1">
    <source>
        <dbReference type="ARBA" id="ARBA00008791"/>
    </source>
</evidence>
<protein>
    <submittedName>
        <fullName evidence="3">Universal stress protein</fullName>
    </submittedName>
</protein>
<dbReference type="EMBL" id="DVIU01000077">
    <property type="protein sequence ID" value="HIS35697.1"/>
    <property type="molecule type" value="Genomic_DNA"/>
</dbReference>
<feature type="domain" description="UspA" evidence="2">
    <location>
        <begin position="34"/>
        <end position="163"/>
    </location>
</feature>
<proteinExistence type="inferred from homology"/>
<dbReference type="PANTHER" id="PTHR46268">
    <property type="entry name" value="STRESS RESPONSE PROTEIN NHAX"/>
    <property type="match status" value="1"/>
</dbReference>
<dbReference type="Gene3D" id="3.40.50.620">
    <property type="entry name" value="HUPs"/>
    <property type="match status" value="2"/>
</dbReference>
<name>A0A9D1EYD7_9BACT</name>
<sequence length="312" mass="35132">MCQRKCRQQSGGVEPEQSCDTGLVNYLYEEFSMHVLFCTDGSKISFNALHNFAKWTKGAVVDVICVIDWTFLPDEVSVETEGFANSCANVADTILSFAQKEIEKTSLIFGQGIKRCGEAVDSILEQIDREKYDIVLMGSHGKKGIQRWLGSVSRDVVNNISVSSYISKYENKARKILFATDGTDNSNLAVRDAIKYLNLNEKEIYVCVVNENPSLLFLEGTLDSHWLLEIEEQQLKNADRIIRDVRSKLEEYSLPIKKDAIVMGIPAEKIIDFARDEQIDLVVMGTRQKSKIRGSVSKRVLEITAADVFIVK</sequence>
<feature type="domain" description="UspA" evidence="2">
    <location>
        <begin position="174"/>
        <end position="312"/>
    </location>
</feature>
<organism evidence="3 4">
    <name type="scientific">Candidatus Scatousia excrementigallinarum</name>
    <dbReference type="NCBI Taxonomy" id="2840935"/>
    <lineage>
        <taxon>Bacteria</taxon>
        <taxon>Candidatus Scatousia</taxon>
    </lineage>
</organism>
<dbReference type="PANTHER" id="PTHR46268:SF6">
    <property type="entry name" value="UNIVERSAL STRESS PROTEIN UP12"/>
    <property type="match status" value="1"/>
</dbReference>
<dbReference type="InterPro" id="IPR014729">
    <property type="entry name" value="Rossmann-like_a/b/a_fold"/>
</dbReference>
<dbReference type="Proteomes" id="UP000823928">
    <property type="component" value="Unassembled WGS sequence"/>
</dbReference>
<dbReference type="SUPFAM" id="SSF52402">
    <property type="entry name" value="Adenine nucleotide alpha hydrolases-like"/>
    <property type="match status" value="2"/>
</dbReference>
<dbReference type="CDD" id="cd00293">
    <property type="entry name" value="USP-like"/>
    <property type="match status" value="2"/>
</dbReference>
<dbReference type="InterPro" id="IPR006016">
    <property type="entry name" value="UspA"/>
</dbReference>